<organism evidence="1 2">
    <name type="scientific">Pseudonocardia humida</name>
    <dbReference type="NCBI Taxonomy" id="2800819"/>
    <lineage>
        <taxon>Bacteria</taxon>
        <taxon>Bacillati</taxon>
        <taxon>Actinomycetota</taxon>
        <taxon>Actinomycetes</taxon>
        <taxon>Pseudonocardiales</taxon>
        <taxon>Pseudonocardiaceae</taxon>
        <taxon>Pseudonocardia</taxon>
    </lineage>
</organism>
<dbReference type="Proteomes" id="UP001165283">
    <property type="component" value="Unassembled WGS sequence"/>
</dbReference>
<comment type="caution">
    <text evidence="1">The sequence shown here is derived from an EMBL/GenBank/DDBJ whole genome shotgun (WGS) entry which is preliminary data.</text>
</comment>
<dbReference type="EMBL" id="JAGSOV010000004">
    <property type="protein sequence ID" value="MCO1653606.1"/>
    <property type="molecule type" value="Genomic_DNA"/>
</dbReference>
<gene>
    <name evidence="1" type="ORF">KDL28_00910</name>
</gene>
<evidence type="ECO:0000313" key="1">
    <source>
        <dbReference type="EMBL" id="MCO1653606.1"/>
    </source>
</evidence>
<proteinExistence type="predicted"/>
<dbReference type="Gene3D" id="2.160.20.80">
    <property type="entry name" value="E3 ubiquitin-protein ligase SopA"/>
    <property type="match status" value="1"/>
</dbReference>
<accession>A0ABT0ZS98</accession>
<dbReference type="InterPro" id="IPR001646">
    <property type="entry name" value="5peptide_repeat"/>
</dbReference>
<dbReference type="PANTHER" id="PTHR14136:SF17">
    <property type="entry name" value="BTB_POZ DOMAIN-CONTAINING PROTEIN KCTD9"/>
    <property type="match status" value="1"/>
</dbReference>
<dbReference type="InterPro" id="IPR051082">
    <property type="entry name" value="Pentapeptide-BTB/POZ_domain"/>
</dbReference>
<dbReference type="Pfam" id="PF00805">
    <property type="entry name" value="Pentapeptide"/>
    <property type="match status" value="1"/>
</dbReference>
<dbReference type="PANTHER" id="PTHR14136">
    <property type="entry name" value="BTB_POZ DOMAIN-CONTAINING PROTEIN KCTD9"/>
    <property type="match status" value="1"/>
</dbReference>
<sequence length="275" mass="28666">MCCTVLGFARSADFAEDKPAGTPCRHLGADFRCGIHERLVDRGYRGCTAYDCFGAGQHTTRVTFAGADWRTHPELAGAMSAALGVLRGLHELRWHVVTALGLPAAAAVRAELAAADEELAALADLDADGLAALDLAAVHGRTVEPLRRAAALARGAVDTSGRARDARRGRARHDRRGAELSGAQLLGADLRGADLRAASLRGALLLAVDLRCADLTGTDLTGADLRDADVRGADLSGALFLTRVQVAAARGDAATALPAGLERPRAWTAARQAKP</sequence>
<name>A0ABT0ZS98_9PSEU</name>
<keyword evidence="2" id="KW-1185">Reference proteome</keyword>
<reference evidence="1" key="1">
    <citation type="submission" date="2021-04" db="EMBL/GenBank/DDBJ databases">
        <title>Pseudonocardia sp. nov., isolated from sandy soil of mangrove forest.</title>
        <authorList>
            <person name="Zan Z."/>
            <person name="Huang R."/>
            <person name="Liu W."/>
        </authorList>
    </citation>
    <scope>NUCLEOTIDE SEQUENCE</scope>
    <source>
        <strain evidence="1">S2-4</strain>
    </source>
</reference>
<protein>
    <submittedName>
        <fullName evidence="1">Pentapeptide repeat-containing protein</fullName>
    </submittedName>
</protein>
<evidence type="ECO:0000313" key="2">
    <source>
        <dbReference type="Proteomes" id="UP001165283"/>
    </source>
</evidence>
<dbReference type="SUPFAM" id="SSF141571">
    <property type="entry name" value="Pentapeptide repeat-like"/>
    <property type="match status" value="1"/>
</dbReference>